<dbReference type="CDD" id="cd00130">
    <property type="entry name" value="PAS"/>
    <property type="match status" value="1"/>
</dbReference>
<feature type="domain" description="PAC" evidence="10">
    <location>
        <begin position="89"/>
        <end position="141"/>
    </location>
</feature>
<dbReference type="InterPro" id="IPR000700">
    <property type="entry name" value="PAS-assoc_C"/>
</dbReference>
<dbReference type="Pfam" id="PF00512">
    <property type="entry name" value="HisKA"/>
    <property type="match status" value="1"/>
</dbReference>
<dbReference type="EC" id="2.7.13.3" evidence="3"/>
<dbReference type="SUPFAM" id="SSF47384">
    <property type="entry name" value="Homodimeric domain of signal transducing histidine kinase"/>
    <property type="match status" value="1"/>
</dbReference>
<dbReference type="Gene3D" id="3.30.565.10">
    <property type="entry name" value="Histidine kinase-like ATPase, C-terminal domain"/>
    <property type="match status" value="1"/>
</dbReference>
<sequence>MEQSDRAYQRALREQLARNELTFAHAPIGQAIVELDGTWRQVNGALLQMLEYDEVELLAMTFQDITHPEDLDLDLGLLQQTLAGEITSYQMEKRYFTRTGRTVWALLSVALVRGLDDEPLYFISQILDITSHKKQVQALQDFTAMLAHDLRTPASVIAGFAQLLSTGPYDDEVTSIARRIERASTTIVDLLENALTTESIDSGRLTARPTALDVRDAVGTAVQAALSAAEMNEQELEVDTSGLVPAVAWVDPVHLEQVMTNLIGNARKYGGPHVRVTTQVHDRRVEILVEDDGPGVPPRFVPQLFERYSRAQEARTGSQRGSGLGLYIVRDLLTANNGTIDYEKAALGGAGFRVSLPAA</sequence>
<dbReference type="InterPro" id="IPR013655">
    <property type="entry name" value="PAS_fold_3"/>
</dbReference>
<dbReference type="Gene3D" id="3.30.450.20">
    <property type="entry name" value="PAS domain"/>
    <property type="match status" value="1"/>
</dbReference>
<evidence type="ECO:0000256" key="7">
    <source>
        <dbReference type="ARBA" id="ARBA00023012"/>
    </source>
</evidence>
<dbReference type="InterPro" id="IPR003661">
    <property type="entry name" value="HisK_dim/P_dom"/>
</dbReference>
<evidence type="ECO:0000256" key="3">
    <source>
        <dbReference type="ARBA" id="ARBA00012438"/>
    </source>
</evidence>
<organism evidence="11 12">
    <name type="scientific">Nocardioides marinus</name>
    <dbReference type="NCBI Taxonomy" id="374514"/>
    <lineage>
        <taxon>Bacteria</taxon>
        <taxon>Bacillati</taxon>
        <taxon>Actinomycetota</taxon>
        <taxon>Actinomycetes</taxon>
        <taxon>Propionibacteriales</taxon>
        <taxon>Nocardioidaceae</taxon>
        <taxon>Nocardioides</taxon>
    </lineage>
</organism>
<dbReference type="NCBIfam" id="TIGR00229">
    <property type="entry name" value="sensory_box"/>
    <property type="match status" value="1"/>
</dbReference>
<evidence type="ECO:0000313" key="11">
    <source>
        <dbReference type="EMBL" id="NYI11450.1"/>
    </source>
</evidence>
<dbReference type="InterPro" id="IPR005467">
    <property type="entry name" value="His_kinase_dom"/>
</dbReference>
<evidence type="ECO:0000259" key="10">
    <source>
        <dbReference type="PROSITE" id="PS50113"/>
    </source>
</evidence>
<evidence type="ECO:0000256" key="4">
    <source>
        <dbReference type="ARBA" id="ARBA00022553"/>
    </source>
</evidence>
<comment type="subcellular location">
    <subcellularLocation>
        <location evidence="2">Cell membrane</location>
    </subcellularLocation>
</comment>
<reference evidence="11 12" key="1">
    <citation type="submission" date="2020-07" db="EMBL/GenBank/DDBJ databases">
        <title>Sequencing the genomes of 1000 actinobacteria strains.</title>
        <authorList>
            <person name="Klenk H.-P."/>
        </authorList>
    </citation>
    <scope>NUCLEOTIDE SEQUENCE [LARGE SCALE GENOMIC DNA]</scope>
    <source>
        <strain evidence="11 12">DSM 18248</strain>
    </source>
</reference>
<dbReference type="InterPro" id="IPR050736">
    <property type="entry name" value="Sensor_HK_Regulatory"/>
</dbReference>
<dbReference type="Pfam" id="PF02518">
    <property type="entry name" value="HATPase_c"/>
    <property type="match status" value="1"/>
</dbReference>
<dbReference type="InterPro" id="IPR003594">
    <property type="entry name" value="HATPase_dom"/>
</dbReference>
<feature type="domain" description="PAS" evidence="9">
    <location>
        <begin position="32"/>
        <end position="85"/>
    </location>
</feature>
<accession>A0A7Y9YJH6</accession>
<dbReference type="RefSeq" id="WP_179532139.1">
    <property type="nucleotide sequence ID" value="NZ_BAAAPP010000008.1"/>
</dbReference>
<dbReference type="GO" id="GO:0005886">
    <property type="term" value="C:plasma membrane"/>
    <property type="evidence" value="ECO:0007669"/>
    <property type="project" value="UniProtKB-SubCell"/>
</dbReference>
<dbReference type="CDD" id="cd00075">
    <property type="entry name" value="HATPase"/>
    <property type="match status" value="1"/>
</dbReference>
<evidence type="ECO:0000256" key="6">
    <source>
        <dbReference type="ARBA" id="ARBA00022777"/>
    </source>
</evidence>
<comment type="catalytic activity">
    <reaction evidence="1">
        <text>ATP + protein L-histidine = ADP + protein N-phospho-L-histidine.</text>
        <dbReference type="EC" id="2.7.13.3"/>
    </reaction>
</comment>
<dbReference type="SMART" id="SM00387">
    <property type="entry name" value="HATPase_c"/>
    <property type="match status" value="1"/>
</dbReference>
<dbReference type="PANTHER" id="PTHR43711:SF1">
    <property type="entry name" value="HISTIDINE KINASE 1"/>
    <property type="match status" value="1"/>
</dbReference>
<dbReference type="Gene3D" id="1.10.287.130">
    <property type="match status" value="1"/>
</dbReference>
<dbReference type="InterPro" id="IPR004358">
    <property type="entry name" value="Sig_transdc_His_kin-like_C"/>
</dbReference>
<dbReference type="SMART" id="SM00388">
    <property type="entry name" value="HisKA"/>
    <property type="match status" value="1"/>
</dbReference>
<dbReference type="InterPro" id="IPR035965">
    <property type="entry name" value="PAS-like_dom_sf"/>
</dbReference>
<evidence type="ECO:0000256" key="2">
    <source>
        <dbReference type="ARBA" id="ARBA00004236"/>
    </source>
</evidence>
<evidence type="ECO:0000313" key="12">
    <source>
        <dbReference type="Proteomes" id="UP000537326"/>
    </source>
</evidence>
<dbReference type="PRINTS" id="PR00344">
    <property type="entry name" value="BCTRLSENSOR"/>
</dbReference>
<keyword evidence="4" id="KW-0597">Phosphoprotein</keyword>
<dbReference type="InterPro" id="IPR000014">
    <property type="entry name" value="PAS"/>
</dbReference>
<dbReference type="InterPro" id="IPR036097">
    <property type="entry name" value="HisK_dim/P_sf"/>
</dbReference>
<dbReference type="SMART" id="SM00091">
    <property type="entry name" value="PAS"/>
    <property type="match status" value="1"/>
</dbReference>
<dbReference type="SMART" id="SM00086">
    <property type="entry name" value="PAC"/>
    <property type="match status" value="1"/>
</dbReference>
<keyword evidence="5" id="KW-0808">Transferase</keyword>
<evidence type="ECO:0000259" key="8">
    <source>
        <dbReference type="PROSITE" id="PS50109"/>
    </source>
</evidence>
<evidence type="ECO:0000259" key="9">
    <source>
        <dbReference type="PROSITE" id="PS50112"/>
    </source>
</evidence>
<evidence type="ECO:0000256" key="5">
    <source>
        <dbReference type="ARBA" id="ARBA00022679"/>
    </source>
</evidence>
<proteinExistence type="predicted"/>
<dbReference type="PROSITE" id="PS50113">
    <property type="entry name" value="PAC"/>
    <property type="match status" value="1"/>
</dbReference>
<protein>
    <recommendedName>
        <fullName evidence="3">histidine kinase</fullName>
        <ecNumber evidence="3">2.7.13.3</ecNumber>
    </recommendedName>
</protein>
<gene>
    <name evidence="11" type="ORF">BKA05_002965</name>
</gene>
<dbReference type="AlphaFoldDB" id="A0A7Y9YJH6"/>
<dbReference type="InterPro" id="IPR036890">
    <property type="entry name" value="HATPase_C_sf"/>
</dbReference>
<dbReference type="CDD" id="cd00082">
    <property type="entry name" value="HisKA"/>
    <property type="match status" value="1"/>
</dbReference>
<dbReference type="PROSITE" id="PS50112">
    <property type="entry name" value="PAS"/>
    <property type="match status" value="1"/>
</dbReference>
<keyword evidence="12" id="KW-1185">Reference proteome</keyword>
<dbReference type="Pfam" id="PF08447">
    <property type="entry name" value="PAS_3"/>
    <property type="match status" value="1"/>
</dbReference>
<dbReference type="Proteomes" id="UP000537326">
    <property type="component" value="Unassembled WGS sequence"/>
</dbReference>
<name>A0A7Y9YJH6_9ACTN</name>
<dbReference type="SUPFAM" id="SSF55874">
    <property type="entry name" value="ATPase domain of HSP90 chaperone/DNA topoisomerase II/histidine kinase"/>
    <property type="match status" value="1"/>
</dbReference>
<dbReference type="PROSITE" id="PS50109">
    <property type="entry name" value="HIS_KIN"/>
    <property type="match status" value="1"/>
</dbReference>
<dbReference type="PANTHER" id="PTHR43711">
    <property type="entry name" value="TWO-COMPONENT HISTIDINE KINASE"/>
    <property type="match status" value="1"/>
</dbReference>
<dbReference type="SUPFAM" id="SSF55785">
    <property type="entry name" value="PYP-like sensor domain (PAS domain)"/>
    <property type="match status" value="1"/>
</dbReference>
<keyword evidence="7" id="KW-0902">Two-component regulatory system</keyword>
<keyword evidence="6" id="KW-0418">Kinase</keyword>
<feature type="domain" description="Histidine kinase" evidence="8">
    <location>
        <begin position="145"/>
        <end position="359"/>
    </location>
</feature>
<comment type="caution">
    <text evidence="11">The sequence shown here is derived from an EMBL/GenBank/DDBJ whole genome shotgun (WGS) entry which is preliminary data.</text>
</comment>
<dbReference type="InterPro" id="IPR001610">
    <property type="entry name" value="PAC"/>
</dbReference>
<dbReference type="GO" id="GO:0000155">
    <property type="term" value="F:phosphorelay sensor kinase activity"/>
    <property type="evidence" value="ECO:0007669"/>
    <property type="project" value="InterPro"/>
</dbReference>
<evidence type="ECO:0000256" key="1">
    <source>
        <dbReference type="ARBA" id="ARBA00000085"/>
    </source>
</evidence>
<dbReference type="EMBL" id="JACBZI010000001">
    <property type="protein sequence ID" value="NYI11450.1"/>
    <property type="molecule type" value="Genomic_DNA"/>
</dbReference>